<dbReference type="Proteomes" id="UP000321926">
    <property type="component" value="Unassembled WGS sequence"/>
</dbReference>
<dbReference type="GO" id="GO:0016020">
    <property type="term" value="C:membrane"/>
    <property type="evidence" value="ECO:0007669"/>
    <property type="project" value="InterPro"/>
</dbReference>
<dbReference type="OrthoDB" id="9792992at2"/>
<protein>
    <submittedName>
        <fullName evidence="3">Histidine kinase</fullName>
    </submittedName>
</protein>
<reference evidence="3 4" key="1">
    <citation type="submission" date="2019-08" db="EMBL/GenBank/DDBJ databases">
        <authorList>
            <person name="Shi S."/>
        </authorList>
    </citation>
    <scope>NUCLEOTIDE SEQUENCE [LARGE SCALE GENOMIC DNA]</scope>
    <source>
        <strain evidence="3 4">GY10130</strain>
    </source>
</reference>
<accession>A0A5C8J0G5</accession>
<sequence>MSTLPFSLPVVPIRKRYQIALHVVGWLIFIIWIIYFLYSRGSLTLYKATDVVSGLLFHMAIFYFNWYVLIPRFLARNRILLYIGCVLAMLLVIALIRPPIDYYLFREFNPKMLAPYSYERILQYMVAGLMIVFISSALKVTGNYIRNESRNKELEKQKLTAELAFLKSQVNPHFLFNTLNNIYSLAYKQSPETPDAIMKLSLLMRYMLYESNDSQVVLQKEVENIFNFIDLQKLRLREQTSIQFTTEGEMAGIMIAPMMLMTLVENAFKHGLVSKNEIGIKMHLLVEKEYLQFSTVNNISTHKKKGFGGIGLQNLKQRLSMLYPNRHELSLEEKEGIYYATLKIYAQPKK</sequence>
<comment type="caution">
    <text evidence="3">The sequence shown here is derived from an EMBL/GenBank/DDBJ whole genome shotgun (WGS) entry which is preliminary data.</text>
</comment>
<keyword evidence="1" id="KW-0472">Membrane</keyword>
<feature type="transmembrane region" description="Helical" evidence="1">
    <location>
        <begin position="51"/>
        <end position="70"/>
    </location>
</feature>
<keyword evidence="3" id="KW-0418">Kinase</keyword>
<dbReference type="RefSeq" id="WP_147923808.1">
    <property type="nucleotide sequence ID" value="NZ_VRTY01000121.1"/>
</dbReference>
<dbReference type="Pfam" id="PF06580">
    <property type="entry name" value="His_kinase"/>
    <property type="match status" value="1"/>
</dbReference>
<keyword evidence="1" id="KW-0812">Transmembrane</keyword>
<evidence type="ECO:0000313" key="4">
    <source>
        <dbReference type="Proteomes" id="UP000321926"/>
    </source>
</evidence>
<name>A0A5C8J0G5_9BACT</name>
<dbReference type="InterPro" id="IPR010559">
    <property type="entry name" value="Sig_transdc_His_kin_internal"/>
</dbReference>
<keyword evidence="1" id="KW-1133">Transmembrane helix</keyword>
<evidence type="ECO:0000256" key="1">
    <source>
        <dbReference type="SAM" id="Phobius"/>
    </source>
</evidence>
<keyword evidence="3" id="KW-0808">Transferase</keyword>
<feature type="transmembrane region" description="Helical" evidence="1">
    <location>
        <begin position="120"/>
        <end position="140"/>
    </location>
</feature>
<dbReference type="PANTHER" id="PTHR34220">
    <property type="entry name" value="SENSOR HISTIDINE KINASE YPDA"/>
    <property type="match status" value="1"/>
</dbReference>
<keyword evidence="4" id="KW-1185">Reference proteome</keyword>
<dbReference type="AlphaFoldDB" id="A0A5C8J0G5"/>
<dbReference type="GO" id="GO:0000155">
    <property type="term" value="F:phosphorelay sensor kinase activity"/>
    <property type="evidence" value="ECO:0007669"/>
    <property type="project" value="InterPro"/>
</dbReference>
<evidence type="ECO:0000259" key="2">
    <source>
        <dbReference type="Pfam" id="PF06580"/>
    </source>
</evidence>
<feature type="transmembrane region" description="Helical" evidence="1">
    <location>
        <begin position="79"/>
        <end position="100"/>
    </location>
</feature>
<dbReference type="InterPro" id="IPR050640">
    <property type="entry name" value="Bact_2-comp_sensor_kinase"/>
</dbReference>
<proteinExistence type="predicted"/>
<feature type="transmembrane region" description="Helical" evidence="1">
    <location>
        <begin position="20"/>
        <end position="39"/>
    </location>
</feature>
<dbReference type="EMBL" id="VRTY01000121">
    <property type="protein sequence ID" value="TXK26978.1"/>
    <property type="molecule type" value="Genomic_DNA"/>
</dbReference>
<organism evidence="3 4">
    <name type="scientific">Pontibacter qinzhouensis</name>
    <dbReference type="NCBI Taxonomy" id="2603253"/>
    <lineage>
        <taxon>Bacteria</taxon>
        <taxon>Pseudomonadati</taxon>
        <taxon>Bacteroidota</taxon>
        <taxon>Cytophagia</taxon>
        <taxon>Cytophagales</taxon>
        <taxon>Hymenobacteraceae</taxon>
        <taxon>Pontibacter</taxon>
    </lineage>
</organism>
<dbReference type="PANTHER" id="PTHR34220:SF7">
    <property type="entry name" value="SENSOR HISTIDINE KINASE YPDA"/>
    <property type="match status" value="1"/>
</dbReference>
<feature type="domain" description="Signal transduction histidine kinase internal region" evidence="2">
    <location>
        <begin position="161"/>
        <end position="239"/>
    </location>
</feature>
<gene>
    <name evidence="3" type="ORF">FVR03_21360</name>
</gene>
<evidence type="ECO:0000313" key="3">
    <source>
        <dbReference type="EMBL" id="TXK26978.1"/>
    </source>
</evidence>